<dbReference type="SUPFAM" id="SSF46785">
    <property type="entry name" value="Winged helix' DNA-binding domain"/>
    <property type="match status" value="1"/>
</dbReference>
<keyword evidence="5" id="KW-0614">Plasmid</keyword>
<sequence length="72" mass="8100">MNSSGKTPSSFGIEPISPQRIYQEVASQLRSSISEGRLRPGDKLPPERNLAQIVDFHRILTHRFHPILTHPG</sequence>
<geneLocation type="plasmid" evidence="5">
    <name>pTL25</name>
</geneLocation>
<dbReference type="AlphaFoldDB" id="A0A515HIH2"/>
<dbReference type="Gene3D" id="1.10.10.10">
    <property type="entry name" value="Winged helix-like DNA-binding domain superfamily/Winged helix DNA-binding domain"/>
    <property type="match status" value="1"/>
</dbReference>
<evidence type="ECO:0000259" key="4">
    <source>
        <dbReference type="PROSITE" id="PS50949"/>
    </source>
</evidence>
<dbReference type="InterPro" id="IPR036388">
    <property type="entry name" value="WH-like_DNA-bd_sf"/>
</dbReference>
<dbReference type="Pfam" id="PF00392">
    <property type="entry name" value="GntR"/>
    <property type="match status" value="1"/>
</dbReference>
<reference evidence="5" key="1">
    <citation type="submission" date="2018-05" db="EMBL/GenBank/DDBJ databases">
        <title>Plant species dependent abundance and diversity of IncP-1 plasmids in the rhizosphere - sequence analysis provides new insights into the role as efficient and dynamic means for rapid bacterial adaptation.</title>
        <authorList>
            <person name="Nour E."/>
            <person name="Shintani M."/>
            <person name="Elsayed T."/>
            <person name="Blau K."/>
            <person name="Jechalke S."/>
            <person name="Sproeer C."/>
            <person name="Bunk B."/>
            <person name="Overmann J."/>
            <person name="Smalla K."/>
        </authorList>
    </citation>
    <scope>NUCLEOTIDE SEQUENCE</scope>
    <source>
        <plasmid evidence="5">pTL25</plasmid>
    </source>
</reference>
<dbReference type="GO" id="GO:0003677">
    <property type="term" value="F:DNA binding"/>
    <property type="evidence" value="ECO:0007669"/>
    <property type="project" value="UniProtKB-KW"/>
</dbReference>
<evidence type="ECO:0000256" key="1">
    <source>
        <dbReference type="ARBA" id="ARBA00023015"/>
    </source>
</evidence>
<dbReference type="GO" id="GO:0003700">
    <property type="term" value="F:DNA-binding transcription factor activity"/>
    <property type="evidence" value="ECO:0007669"/>
    <property type="project" value="InterPro"/>
</dbReference>
<dbReference type="InterPro" id="IPR000524">
    <property type="entry name" value="Tscrpt_reg_HTH_GntR"/>
</dbReference>
<protein>
    <submittedName>
        <fullName evidence="5">DNA-binding transcriptional repressor UxuR</fullName>
    </submittedName>
</protein>
<evidence type="ECO:0000256" key="2">
    <source>
        <dbReference type="ARBA" id="ARBA00023125"/>
    </source>
</evidence>
<keyword evidence="3" id="KW-0804">Transcription</keyword>
<name>A0A515HIH2_9ZZZZ</name>
<evidence type="ECO:0000313" key="5">
    <source>
        <dbReference type="EMBL" id="QDL89222.1"/>
    </source>
</evidence>
<organism evidence="5">
    <name type="scientific">Sym plasmid</name>
    <dbReference type="NCBI Taxonomy" id="28430"/>
    <lineage>
        <taxon>other sequences</taxon>
        <taxon>plasmids</taxon>
    </lineage>
</organism>
<keyword evidence="2 5" id="KW-0238">DNA-binding</keyword>
<gene>
    <name evidence="5" type="ORF">pTL25_00055</name>
</gene>
<dbReference type="EMBL" id="MH392236">
    <property type="protein sequence ID" value="QDL89222.1"/>
    <property type="molecule type" value="Genomic_DNA"/>
</dbReference>
<evidence type="ECO:0000256" key="3">
    <source>
        <dbReference type="ARBA" id="ARBA00023163"/>
    </source>
</evidence>
<keyword evidence="1" id="KW-0805">Transcription regulation</keyword>
<dbReference type="PROSITE" id="PS50949">
    <property type="entry name" value="HTH_GNTR"/>
    <property type="match status" value="1"/>
</dbReference>
<accession>A0A515HIH2</accession>
<dbReference type="InterPro" id="IPR036390">
    <property type="entry name" value="WH_DNA-bd_sf"/>
</dbReference>
<feature type="domain" description="HTH gntR-type" evidence="4">
    <location>
        <begin position="19"/>
        <end position="72"/>
    </location>
</feature>
<proteinExistence type="predicted"/>